<gene>
    <name evidence="9" type="ORF">FOXB_05576</name>
</gene>
<dbReference type="STRING" id="660025.F9FGP7"/>
<dbReference type="EC" id="3.1.1.5" evidence="7"/>
<organism evidence="9">
    <name type="scientific">Fusarium oxysporum (strain Fo5176)</name>
    <name type="common">Fusarium vascular wilt</name>
    <dbReference type="NCBI Taxonomy" id="660025"/>
    <lineage>
        <taxon>Eukaryota</taxon>
        <taxon>Fungi</taxon>
        <taxon>Dikarya</taxon>
        <taxon>Ascomycota</taxon>
        <taxon>Pezizomycotina</taxon>
        <taxon>Sordariomycetes</taxon>
        <taxon>Hypocreomycetidae</taxon>
        <taxon>Hypocreales</taxon>
        <taxon>Nectriaceae</taxon>
        <taxon>Fusarium</taxon>
        <taxon>Fusarium oxysporum species complex</taxon>
    </lineage>
</organism>
<dbReference type="GO" id="GO:0004622">
    <property type="term" value="F:phosphatidylcholine lysophospholipase activity"/>
    <property type="evidence" value="ECO:0007669"/>
    <property type="project" value="UniProtKB-EC"/>
</dbReference>
<feature type="non-terminal residue" evidence="9">
    <location>
        <position position="358"/>
    </location>
</feature>
<dbReference type="GO" id="GO:0005783">
    <property type="term" value="C:endoplasmic reticulum"/>
    <property type="evidence" value="ECO:0007669"/>
    <property type="project" value="TreeGrafter"/>
</dbReference>
<evidence type="ECO:0000259" key="8">
    <source>
        <dbReference type="PROSITE" id="PS51210"/>
    </source>
</evidence>
<keyword evidence="5" id="KW-0325">Glycoprotein</keyword>
<evidence type="ECO:0000256" key="5">
    <source>
        <dbReference type="ARBA" id="ARBA00023180"/>
    </source>
</evidence>
<dbReference type="AlphaFoldDB" id="F9FGP7"/>
<evidence type="ECO:0000256" key="7">
    <source>
        <dbReference type="RuleBase" id="RU362103"/>
    </source>
</evidence>
<dbReference type="Gene3D" id="2.60.270.50">
    <property type="match status" value="1"/>
</dbReference>
<dbReference type="PANTHER" id="PTHR10728">
    <property type="entry name" value="CYTOSOLIC PHOSPHOLIPASE A2"/>
    <property type="match status" value="1"/>
</dbReference>
<sequence length="358" mass="38661">MAASELLVVILNHTNEELNIEAESPSLDHGHWMDMPDSRPPQEILAGESGMLRCQSSHRVVGFETNNKVTFSWNIPYVGPNKYDCCCPRDAFNIKTLGGRGNQAVVVFVFEPVSGSDAGLDDATHCGFLEGGFFPILEPRAAPDAPDGYTPARVPCPKTRPAIRQATSLSTEETSWLELRDNSTFPALEEFLTRANIGGIDIEAYLNGIVSNGTTLPRIGIAISSGGYRAMINGAGAIAAFDNRTTGSTGKGQLGGILQATTYLSGLSGGSWVVGSLYVQNFTTVESIIYGSNVFLNSLWQLDDSIFEGPNDLSVTQYYRELYQDVQGKVEAGYNKSITDYWGRSLSYQLVNASDGGP</sequence>
<dbReference type="InterPro" id="IPR002642">
    <property type="entry name" value="LysoPLipase_cat_dom"/>
</dbReference>
<dbReference type="GO" id="GO:0004623">
    <property type="term" value="F:phospholipase A2 activity"/>
    <property type="evidence" value="ECO:0007669"/>
    <property type="project" value="TreeGrafter"/>
</dbReference>
<comment type="caution">
    <text evidence="9">The sequence shown here is derived from an EMBL/GenBank/DDBJ whole genome shotgun (WGS) entry which is preliminary data.</text>
</comment>
<name>F9FGP7_FUSOF</name>
<reference evidence="9" key="1">
    <citation type="journal article" date="2012" name="Mol. Plant Microbe Interact.">
        <title>A highly conserved effector in Fusarium oxysporum is required for full virulence on Arabidopsis.</title>
        <authorList>
            <person name="Thatcher L.F."/>
            <person name="Gardiner D.M."/>
            <person name="Kazan K."/>
            <person name="Manners J."/>
        </authorList>
    </citation>
    <scope>NUCLEOTIDE SEQUENCE [LARGE SCALE GENOMIC DNA]</scope>
    <source>
        <strain evidence="9">Fo5176</strain>
    </source>
</reference>
<dbReference type="GO" id="GO:0046475">
    <property type="term" value="P:glycerophospholipid catabolic process"/>
    <property type="evidence" value="ECO:0007669"/>
    <property type="project" value="TreeGrafter"/>
</dbReference>
<evidence type="ECO:0000256" key="1">
    <source>
        <dbReference type="ARBA" id="ARBA00008780"/>
    </source>
</evidence>
<dbReference type="EMBL" id="AFQF01001764">
    <property type="protein sequence ID" value="EGU83911.1"/>
    <property type="molecule type" value="Genomic_DNA"/>
</dbReference>
<dbReference type="Gene3D" id="3.40.1090.10">
    <property type="entry name" value="Cytosolic phospholipase A2 catalytic domain"/>
    <property type="match status" value="1"/>
</dbReference>
<dbReference type="GO" id="GO:0005829">
    <property type="term" value="C:cytosol"/>
    <property type="evidence" value="ECO:0007669"/>
    <property type="project" value="TreeGrafter"/>
</dbReference>
<accession>F9FGP7</accession>
<evidence type="ECO:0000256" key="6">
    <source>
        <dbReference type="PROSITE-ProRule" id="PRU00555"/>
    </source>
</evidence>
<dbReference type="OrthoDB" id="3748548at2759"/>
<evidence type="ECO:0000313" key="9">
    <source>
        <dbReference type="EMBL" id="EGU83911.1"/>
    </source>
</evidence>
<protein>
    <recommendedName>
        <fullName evidence="7">Lysophospholipase</fullName>
        <ecNumber evidence="7">3.1.1.5</ecNumber>
    </recommendedName>
</protein>
<keyword evidence="2 6" id="KW-0378">Hydrolase</keyword>
<comment type="similarity">
    <text evidence="1 7">Belongs to the lysophospholipase family.</text>
</comment>
<keyword evidence="3 6" id="KW-0442">Lipid degradation</keyword>
<comment type="catalytic activity">
    <reaction evidence="7">
        <text>a 1-acyl-sn-glycero-3-phosphocholine + H2O = sn-glycerol 3-phosphocholine + a fatty acid + H(+)</text>
        <dbReference type="Rhea" id="RHEA:15177"/>
        <dbReference type="ChEBI" id="CHEBI:15377"/>
        <dbReference type="ChEBI" id="CHEBI:15378"/>
        <dbReference type="ChEBI" id="CHEBI:16870"/>
        <dbReference type="ChEBI" id="CHEBI:28868"/>
        <dbReference type="ChEBI" id="CHEBI:58168"/>
        <dbReference type="EC" id="3.1.1.5"/>
    </reaction>
</comment>
<dbReference type="PROSITE" id="PS51210">
    <property type="entry name" value="PLA2C"/>
    <property type="match status" value="1"/>
</dbReference>
<feature type="domain" description="PLA2c" evidence="8">
    <location>
        <begin position="155"/>
        <end position="358"/>
    </location>
</feature>
<proteinExistence type="inferred from homology"/>
<dbReference type="Pfam" id="PF01735">
    <property type="entry name" value="PLA2_B"/>
    <property type="match status" value="1"/>
</dbReference>
<evidence type="ECO:0000256" key="4">
    <source>
        <dbReference type="ARBA" id="ARBA00023098"/>
    </source>
</evidence>
<keyword evidence="4 6" id="KW-0443">Lipid metabolism</keyword>
<dbReference type="PANTHER" id="PTHR10728:SF62">
    <property type="entry name" value="LYSOPHOSPHOLIPASE"/>
    <property type="match status" value="1"/>
</dbReference>
<dbReference type="SUPFAM" id="SSF52151">
    <property type="entry name" value="FabD/lysophospholipase-like"/>
    <property type="match status" value="1"/>
</dbReference>
<dbReference type="InterPro" id="IPR016035">
    <property type="entry name" value="Acyl_Trfase/lysoPLipase"/>
</dbReference>
<evidence type="ECO:0000256" key="2">
    <source>
        <dbReference type="ARBA" id="ARBA00022801"/>
    </source>
</evidence>
<evidence type="ECO:0000256" key="3">
    <source>
        <dbReference type="ARBA" id="ARBA00022963"/>
    </source>
</evidence>
<dbReference type="SMART" id="SM00022">
    <property type="entry name" value="PLAc"/>
    <property type="match status" value="1"/>
</dbReference>